<protein>
    <submittedName>
        <fullName evidence="1">Uncharacterized protein</fullName>
    </submittedName>
</protein>
<reference evidence="1" key="1">
    <citation type="submission" date="2019-08" db="EMBL/GenBank/DDBJ databases">
        <authorList>
            <person name="Kucharzyk K."/>
            <person name="Murdoch R.W."/>
            <person name="Higgins S."/>
            <person name="Loffler F."/>
        </authorList>
    </citation>
    <scope>NUCLEOTIDE SEQUENCE</scope>
</reference>
<proteinExistence type="predicted"/>
<comment type="caution">
    <text evidence="1">The sequence shown here is derived from an EMBL/GenBank/DDBJ whole genome shotgun (WGS) entry which is preliminary data.</text>
</comment>
<dbReference type="AlphaFoldDB" id="A0A645JMM4"/>
<name>A0A645JMM4_9ZZZZ</name>
<dbReference type="AntiFam" id="ANF00089">
    <property type="entry name" value="Shadow ORF (opposite rplC)"/>
</dbReference>
<sequence length="134" mass="14572">MRRPVRREIVALLDTRETLTDGDTGNVNLLTNGEQVRANDITRLHFGKLVGFNTEFAKDTARLNTRLGQMTCEGLHDATGATLTNCNLNRGIAVGFRRLDLGHAIVGHVKHSHRNGPAILGENASHADLAPDKA</sequence>
<accession>A0A645JMM4</accession>
<dbReference type="EMBL" id="VSSQ01136677">
    <property type="protein sequence ID" value="MPN60873.1"/>
    <property type="molecule type" value="Genomic_DNA"/>
</dbReference>
<gene>
    <name evidence="1" type="ORF">SDC9_208606</name>
</gene>
<evidence type="ECO:0000313" key="1">
    <source>
        <dbReference type="EMBL" id="MPN60873.1"/>
    </source>
</evidence>
<organism evidence="1">
    <name type="scientific">bioreactor metagenome</name>
    <dbReference type="NCBI Taxonomy" id="1076179"/>
    <lineage>
        <taxon>unclassified sequences</taxon>
        <taxon>metagenomes</taxon>
        <taxon>ecological metagenomes</taxon>
    </lineage>
</organism>